<dbReference type="GO" id="GO:0000785">
    <property type="term" value="C:chromatin"/>
    <property type="evidence" value="ECO:0007669"/>
    <property type="project" value="TreeGrafter"/>
</dbReference>
<sequence length="1024" mass="112578">MLPSAQPHSLNVDNKKMGVEPEELPRAPSPTAQPDMEPSPAAYLSPTIEQLNSEVRRLKQENLRLQKHIVQQDTPSSRLSPTSATGRSGGRRSSDISGRVNTLLADLGIDQDANETSRRSRDKRGTEVFETHGSEESSDEEHADSLAKAEVRRAQQQAHQMRKRNASLLRENQELHDIERELREQKVKEAEEKAETQQKANRRLLNLQAGAGRSAREKSVDFSDVASQGKASDGRVTPTGALTHRGTFRPGGRKSRVFEDEVKLRSEFEKGKEDMSEQIEALEALITELRGKEADAQTRLRDEMEKNVHLLAQSRADQQQKQQLEALAADRLRELSELKNLMEGQRTQASNLNTEVDTLRSKLMEAQMAQTSGFMTERGQDPKTPRVPGVLQSPRGRPSPAAVSIQAAEAAIQSEATVTPSPASSSKRDTLSASFSRRGTRRMSAPVVEMSLADEMDDLEEDLVQRNAELEMELQKGEETRTQLEKRLKERDDAMARLKSELDSAKKASDMAVRADESLAAETAELQEKMRLLEDKNRSLESEAARVPDLQDSLKNMEDELATKTEAAQQLAKQRDELQQLLDQGEWVAGKLKEQLTSKSDEIEKLTTTITTIGEDKTKLQESTRKLQQENEELTATIESLKSSSSALESQLSGLQASNAQASIEWATTSNRVSHLEAQVTEAHRKAEQDAETIRSLKAEKQGAEQAATAAEEQLSKLRAELNAVTQQSSAARDELKRLYESQVEQDKAQQQLTADLEAANSAKTRLEAEVSAAQTAASATLEEHAKAIAELESALASAQQAAAEREGEIETLRAERKTVDEQLAGAHSATKGLEAEVSSLRSTAAQGVLDAADTQKTISGLTQQIEEEKMTIEALSKANKDLAGRVETLQGDIDGMKASSVEGAAAAKDMEDRIASLTAEKEEMSKANKDLAGRVETLQGDIDGMKASSVEGAAAAKGMEDRIASFQNELHESSLREATLQKFIEKLQRENDSLKEELERVRREGKPAPMLAVQESPADESSQ</sequence>
<evidence type="ECO:0000256" key="2">
    <source>
        <dbReference type="SAM" id="MobiDB-lite"/>
    </source>
</evidence>
<reference evidence="3 4" key="1">
    <citation type="submission" date="2014-11" db="EMBL/GenBank/DDBJ databases">
        <authorList>
            <person name="Zhu J."/>
            <person name="Qi W."/>
            <person name="Song R."/>
        </authorList>
    </citation>
    <scope>NUCLEOTIDE SEQUENCE [LARGE SCALE GENOMIC DNA]</scope>
</reference>
<feature type="coiled-coil region" evidence="1">
    <location>
        <begin position="859"/>
        <end position="935"/>
    </location>
</feature>
<evidence type="ECO:0000313" key="3">
    <source>
        <dbReference type="EMBL" id="CEL96946.1"/>
    </source>
</evidence>
<name>A0A0G4EJL2_VITBC</name>
<feature type="region of interest" description="Disordered" evidence="2">
    <location>
        <begin position="994"/>
        <end position="1024"/>
    </location>
</feature>
<dbReference type="PANTHER" id="PTHR43941:SF1">
    <property type="entry name" value="STRUCTURAL MAINTENANCE OF CHROMOSOMES PROTEIN 2"/>
    <property type="match status" value="1"/>
</dbReference>
<feature type="region of interest" description="Disordered" evidence="2">
    <location>
        <begin position="1"/>
        <end position="47"/>
    </location>
</feature>
<feature type="compositionally biased region" description="Polar residues" evidence="2">
    <location>
        <begin position="417"/>
        <end position="437"/>
    </location>
</feature>
<dbReference type="GO" id="GO:0000793">
    <property type="term" value="C:condensed chromosome"/>
    <property type="evidence" value="ECO:0007669"/>
    <property type="project" value="TreeGrafter"/>
</dbReference>
<accession>A0A0G4EJL2</accession>
<protein>
    <submittedName>
        <fullName evidence="3">Uncharacterized protein</fullName>
    </submittedName>
</protein>
<dbReference type="GO" id="GO:0003682">
    <property type="term" value="F:chromatin binding"/>
    <property type="evidence" value="ECO:0007669"/>
    <property type="project" value="TreeGrafter"/>
</dbReference>
<dbReference type="EMBL" id="CDMY01000249">
    <property type="protein sequence ID" value="CEL96946.1"/>
    <property type="molecule type" value="Genomic_DNA"/>
</dbReference>
<dbReference type="InParanoid" id="A0A0G4EJL2"/>
<feature type="compositionally biased region" description="Polar residues" evidence="2">
    <location>
        <begin position="69"/>
        <end position="85"/>
    </location>
</feature>
<dbReference type="Proteomes" id="UP000041254">
    <property type="component" value="Unassembled WGS sequence"/>
</dbReference>
<feature type="coiled-coil region" evidence="1">
    <location>
        <begin position="265"/>
        <end position="369"/>
    </location>
</feature>
<dbReference type="GO" id="GO:0000796">
    <property type="term" value="C:condensin complex"/>
    <property type="evidence" value="ECO:0007669"/>
    <property type="project" value="TreeGrafter"/>
</dbReference>
<dbReference type="STRING" id="1169540.A0A0G4EJL2"/>
<feature type="compositionally biased region" description="Basic and acidic residues" evidence="2">
    <location>
        <begin position="115"/>
        <end position="135"/>
    </location>
</feature>
<organism evidence="3 4">
    <name type="scientific">Vitrella brassicaformis (strain CCMP3155)</name>
    <dbReference type="NCBI Taxonomy" id="1169540"/>
    <lineage>
        <taxon>Eukaryota</taxon>
        <taxon>Sar</taxon>
        <taxon>Alveolata</taxon>
        <taxon>Colpodellida</taxon>
        <taxon>Vitrellaceae</taxon>
        <taxon>Vitrella</taxon>
    </lineage>
</organism>
<feature type="compositionally biased region" description="Basic and acidic residues" evidence="2">
    <location>
        <begin position="171"/>
        <end position="196"/>
    </location>
</feature>
<evidence type="ECO:0000313" key="4">
    <source>
        <dbReference type="Proteomes" id="UP000041254"/>
    </source>
</evidence>
<dbReference type="OMA" id="AMSEMHA"/>
<dbReference type="SUPFAM" id="SSF90257">
    <property type="entry name" value="Myosin rod fragments"/>
    <property type="match status" value="1"/>
</dbReference>
<feature type="region of interest" description="Disordered" evidence="2">
    <location>
        <begin position="373"/>
        <end position="443"/>
    </location>
</feature>
<feature type="compositionally biased region" description="Basic and acidic residues" evidence="2">
    <location>
        <begin position="13"/>
        <end position="25"/>
    </location>
</feature>
<feature type="compositionally biased region" description="Basic and acidic residues" evidence="2">
    <location>
        <begin position="994"/>
        <end position="1007"/>
    </location>
</feature>
<keyword evidence="1" id="KW-0175">Coiled coil</keyword>
<feature type="compositionally biased region" description="Basic and acidic residues" evidence="2">
    <location>
        <begin position="143"/>
        <end position="153"/>
    </location>
</feature>
<dbReference type="PhylomeDB" id="A0A0G4EJL2"/>
<feature type="coiled-coil region" evidence="1">
    <location>
        <begin position="449"/>
        <end position="651"/>
    </location>
</feature>
<dbReference type="GO" id="GO:0007076">
    <property type="term" value="P:mitotic chromosome condensation"/>
    <property type="evidence" value="ECO:0007669"/>
    <property type="project" value="TreeGrafter"/>
</dbReference>
<dbReference type="AlphaFoldDB" id="A0A0G4EJL2"/>
<feature type="region of interest" description="Disordered" evidence="2">
    <location>
        <begin position="62"/>
        <end position="255"/>
    </location>
</feature>
<proteinExistence type="predicted"/>
<dbReference type="PANTHER" id="PTHR43941">
    <property type="entry name" value="STRUCTURAL MAINTENANCE OF CHROMOSOMES PROTEIN 2"/>
    <property type="match status" value="1"/>
</dbReference>
<evidence type="ECO:0000256" key="1">
    <source>
        <dbReference type="SAM" id="Coils"/>
    </source>
</evidence>
<dbReference type="VEuPathDB" id="CryptoDB:Vbra_3939"/>
<dbReference type="Gene3D" id="1.10.287.1490">
    <property type="match status" value="1"/>
</dbReference>
<keyword evidence="4" id="KW-1185">Reference proteome</keyword>
<dbReference type="Gene3D" id="6.10.250.370">
    <property type="match status" value="1"/>
</dbReference>
<feature type="compositionally biased region" description="Low complexity" evidence="2">
    <location>
        <begin position="401"/>
        <end position="416"/>
    </location>
</feature>
<feature type="coiled-coil region" evidence="1">
    <location>
        <begin position="687"/>
        <end position="823"/>
    </location>
</feature>
<gene>
    <name evidence="3" type="ORF">Vbra_3939</name>
</gene>
<feature type="compositionally biased region" description="Polar residues" evidence="2">
    <location>
        <begin position="1"/>
        <end position="12"/>
    </location>
</feature>